<dbReference type="RefSeq" id="WP_269660609.1">
    <property type="nucleotide sequence ID" value="NZ_CP114413.1"/>
</dbReference>
<proteinExistence type="predicted"/>
<name>A0ABY7KET9_9ACTN</name>
<keyword evidence="3" id="KW-1185">Reference proteome</keyword>
<evidence type="ECO:0000313" key="3">
    <source>
        <dbReference type="Proteomes" id="UP001164439"/>
    </source>
</evidence>
<gene>
    <name evidence="2" type="ORF">STRCI_004335</name>
</gene>
<evidence type="ECO:0000313" key="2">
    <source>
        <dbReference type="EMBL" id="WAZ23023.1"/>
    </source>
</evidence>
<evidence type="ECO:0000256" key="1">
    <source>
        <dbReference type="SAM" id="Phobius"/>
    </source>
</evidence>
<dbReference type="Proteomes" id="UP001164439">
    <property type="component" value="Chromosome"/>
</dbReference>
<accession>A0ABY7KET9</accession>
<feature type="transmembrane region" description="Helical" evidence="1">
    <location>
        <begin position="6"/>
        <end position="24"/>
    </location>
</feature>
<reference evidence="2" key="1">
    <citation type="submission" date="2022-12" db="EMBL/GenBank/DDBJ databases">
        <authorList>
            <person name="Ruckert C."/>
            <person name="Busche T."/>
            <person name="Kalinowski J."/>
            <person name="Wittmann C."/>
        </authorList>
    </citation>
    <scope>NUCLEOTIDE SEQUENCE</scope>
    <source>
        <strain evidence="2">DSM 40467</strain>
    </source>
</reference>
<organism evidence="2 3">
    <name type="scientific">Streptomyces cinnabarinus</name>
    <dbReference type="NCBI Taxonomy" id="67287"/>
    <lineage>
        <taxon>Bacteria</taxon>
        <taxon>Bacillati</taxon>
        <taxon>Actinomycetota</taxon>
        <taxon>Actinomycetes</taxon>
        <taxon>Kitasatosporales</taxon>
        <taxon>Streptomycetaceae</taxon>
        <taxon>Streptomyces</taxon>
    </lineage>
</organism>
<keyword evidence="1" id="KW-0472">Membrane</keyword>
<sequence>MADSTLWVAAITGGTAVVASWMTGQYTTRAAREQAQCSADAHRQEKLREIQRTAYLDLIQHAQSLAPMERNISELIELPASEERTAELKKQIVVAHKARFDFLALKRVIFLEGAPQVKKCADELDHLFRDYCVTLEQAINGDEGAPYRLDLLYKQGDEALQRLILEAGRSLHSM</sequence>
<keyword evidence="1" id="KW-1133">Transmembrane helix</keyword>
<protein>
    <submittedName>
        <fullName evidence="2">Uncharacterized protein</fullName>
    </submittedName>
</protein>
<dbReference type="EMBL" id="CP114413">
    <property type="protein sequence ID" value="WAZ23023.1"/>
    <property type="molecule type" value="Genomic_DNA"/>
</dbReference>
<keyword evidence="1" id="KW-0812">Transmembrane</keyword>